<evidence type="ECO:0000256" key="1">
    <source>
        <dbReference type="ARBA" id="ARBA00007870"/>
    </source>
</evidence>
<dbReference type="NCBIfam" id="TIGR00745">
    <property type="entry name" value="apbA_panE"/>
    <property type="match status" value="1"/>
</dbReference>
<organism evidence="8 9">
    <name type="scientific">Nadsonia fulvescens var. elongata DSM 6958</name>
    <dbReference type="NCBI Taxonomy" id="857566"/>
    <lineage>
        <taxon>Eukaryota</taxon>
        <taxon>Fungi</taxon>
        <taxon>Dikarya</taxon>
        <taxon>Ascomycota</taxon>
        <taxon>Saccharomycotina</taxon>
        <taxon>Dipodascomycetes</taxon>
        <taxon>Dipodascales</taxon>
        <taxon>Dipodascales incertae sedis</taxon>
        <taxon>Nadsonia</taxon>
    </lineage>
</organism>
<feature type="domain" description="Ketopantoate reductase C-terminal" evidence="7">
    <location>
        <begin position="206"/>
        <end position="351"/>
    </location>
</feature>
<dbReference type="GO" id="GO:0005739">
    <property type="term" value="C:mitochondrion"/>
    <property type="evidence" value="ECO:0007669"/>
    <property type="project" value="TreeGrafter"/>
</dbReference>
<dbReference type="InterPro" id="IPR003710">
    <property type="entry name" value="ApbA"/>
</dbReference>
<evidence type="ECO:0000256" key="5">
    <source>
        <dbReference type="ARBA" id="ARBA00032024"/>
    </source>
</evidence>
<accession>A0A1E3PNI2</accession>
<name>A0A1E3PNI2_9ASCO</name>
<dbReference type="GO" id="GO:0015940">
    <property type="term" value="P:pantothenate biosynthetic process"/>
    <property type="evidence" value="ECO:0007669"/>
    <property type="project" value="InterPro"/>
</dbReference>
<dbReference type="AlphaFoldDB" id="A0A1E3PNI2"/>
<dbReference type="Pfam" id="PF02558">
    <property type="entry name" value="ApbA"/>
    <property type="match status" value="1"/>
</dbReference>
<dbReference type="OrthoDB" id="73846at2759"/>
<dbReference type="Pfam" id="PF08546">
    <property type="entry name" value="ApbA_C"/>
    <property type="match status" value="1"/>
</dbReference>
<comment type="similarity">
    <text evidence="1">Belongs to the ketopantoate reductase family.</text>
</comment>
<dbReference type="Proteomes" id="UP000095009">
    <property type="component" value="Unassembled WGS sequence"/>
</dbReference>
<evidence type="ECO:0000313" key="9">
    <source>
        <dbReference type="Proteomes" id="UP000095009"/>
    </source>
</evidence>
<dbReference type="InterPro" id="IPR013752">
    <property type="entry name" value="KPA_reductase"/>
</dbReference>
<dbReference type="SUPFAM" id="SSF48179">
    <property type="entry name" value="6-phosphogluconate dehydrogenase C-terminal domain-like"/>
    <property type="match status" value="1"/>
</dbReference>
<proteinExistence type="inferred from homology"/>
<protein>
    <recommendedName>
        <fullName evidence="2">2-dehydropantoate 2-reductase</fullName>
        <ecNumber evidence="2">1.1.1.169</ecNumber>
    </recommendedName>
    <alternativeName>
        <fullName evidence="5">Ketopantoate reductase</fullName>
    </alternativeName>
</protein>
<dbReference type="EMBL" id="KV454407">
    <property type="protein sequence ID" value="ODQ66973.1"/>
    <property type="molecule type" value="Genomic_DNA"/>
</dbReference>
<dbReference type="Gene3D" id="3.40.50.720">
    <property type="entry name" value="NAD(P)-binding Rossmann-like Domain"/>
    <property type="match status" value="1"/>
</dbReference>
<evidence type="ECO:0000259" key="6">
    <source>
        <dbReference type="Pfam" id="PF02558"/>
    </source>
</evidence>
<evidence type="ECO:0000256" key="4">
    <source>
        <dbReference type="ARBA" id="ARBA00023002"/>
    </source>
</evidence>
<evidence type="ECO:0000313" key="8">
    <source>
        <dbReference type="EMBL" id="ODQ66973.1"/>
    </source>
</evidence>
<evidence type="ECO:0000256" key="2">
    <source>
        <dbReference type="ARBA" id="ARBA00013014"/>
    </source>
</evidence>
<dbReference type="InterPro" id="IPR013332">
    <property type="entry name" value="KPR_N"/>
</dbReference>
<keyword evidence="4" id="KW-0560">Oxidoreductase</keyword>
<dbReference type="STRING" id="857566.A0A1E3PNI2"/>
<reference evidence="8 9" key="1">
    <citation type="journal article" date="2016" name="Proc. Natl. Acad. Sci. U.S.A.">
        <title>Comparative genomics of biotechnologically important yeasts.</title>
        <authorList>
            <person name="Riley R."/>
            <person name="Haridas S."/>
            <person name="Wolfe K.H."/>
            <person name="Lopes M.R."/>
            <person name="Hittinger C.T."/>
            <person name="Goeker M."/>
            <person name="Salamov A.A."/>
            <person name="Wisecaver J.H."/>
            <person name="Long T.M."/>
            <person name="Calvey C.H."/>
            <person name="Aerts A.L."/>
            <person name="Barry K.W."/>
            <person name="Choi C."/>
            <person name="Clum A."/>
            <person name="Coughlan A.Y."/>
            <person name="Deshpande S."/>
            <person name="Douglass A.P."/>
            <person name="Hanson S.J."/>
            <person name="Klenk H.-P."/>
            <person name="LaButti K.M."/>
            <person name="Lapidus A."/>
            <person name="Lindquist E.A."/>
            <person name="Lipzen A.M."/>
            <person name="Meier-Kolthoff J.P."/>
            <person name="Ohm R.A."/>
            <person name="Otillar R.P."/>
            <person name="Pangilinan J.L."/>
            <person name="Peng Y."/>
            <person name="Rokas A."/>
            <person name="Rosa C.A."/>
            <person name="Scheuner C."/>
            <person name="Sibirny A.A."/>
            <person name="Slot J.C."/>
            <person name="Stielow J.B."/>
            <person name="Sun H."/>
            <person name="Kurtzman C.P."/>
            <person name="Blackwell M."/>
            <person name="Grigoriev I.V."/>
            <person name="Jeffries T.W."/>
        </authorList>
    </citation>
    <scope>NUCLEOTIDE SEQUENCE [LARGE SCALE GENOMIC DNA]</scope>
    <source>
        <strain evidence="8 9">DSM 6958</strain>
    </source>
</reference>
<evidence type="ECO:0000259" key="7">
    <source>
        <dbReference type="Pfam" id="PF08546"/>
    </source>
</evidence>
<gene>
    <name evidence="8" type="ORF">NADFUDRAFT_45225</name>
</gene>
<dbReference type="PANTHER" id="PTHR43765">
    <property type="entry name" value="2-DEHYDROPANTOATE 2-REDUCTASE-RELATED"/>
    <property type="match status" value="1"/>
</dbReference>
<keyword evidence="9" id="KW-1185">Reference proteome</keyword>
<dbReference type="EC" id="1.1.1.169" evidence="2"/>
<dbReference type="InterPro" id="IPR008927">
    <property type="entry name" value="6-PGluconate_DH-like_C_sf"/>
</dbReference>
<dbReference type="Gene3D" id="1.10.1040.10">
    <property type="entry name" value="N-(1-d-carboxylethyl)-l-norvaline Dehydrogenase, domain 2"/>
    <property type="match status" value="1"/>
</dbReference>
<dbReference type="GO" id="GO:0008677">
    <property type="term" value="F:2-dehydropantoate 2-reductase activity"/>
    <property type="evidence" value="ECO:0007669"/>
    <property type="project" value="UniProtKB-EC"/>
</dbReference>
<keyword evidence="3" id="KW-0521">NADP</keyword>
<feature type="domain" description="Ketopantoate reductase N-terminal" evidence="6">
    <location>
        <begin position="3"/>
        <end position="175"/>
    </location>
</feature>
<dbReference type="InterPro" id="IPR050838">
    <property type="entry name" value="Ketopantoate_reductase"/>
</dbReference>
<dbReference type="GO" id="GO:0050661">
    <property type="term" value="F:NADP binding"/>
    <property type="evidence" value="ECO:0007669"/>
    <property type="project" value="TreeGrafter"/>
</dbReference>
<dbReference type="PANTHER" id="PTHR43765:SF2">
    <property type="entry name" value="2-DEHYDROPANTOATE 2-REDUCTASE"/>
    <property type="match status" value="1"/>
</dbReference>
<dbReference type="InterPro" id="IPR013328">
    <property type="entry name" value="6PGD_dom2"/>
</dbReference>
<dbReference type="SUPFAM" id="SSF51735">
    <property type="entry name" value="NAD(P)-binding Rossmann-fold domains"/>
    <property type="match status" value="1"/>
</dbReference>
<sequence length="358" mass="39413">MTIHILGAGNIGSLVAYAASQTTAYSPVLLLRNKNQLSQYIEQSSSSLIFDQLDSPDPVSTWVDAASPESLSTRIDNLVVTTKTYQTVPALQPWIEKLTPSANILFLQNGMGSVDAAISVYWPEISVSRPQNSSGPRIYVGVTTHGVFRHQNIPNDFSRKFTHAGIGDLKFAHYRGGESPTNSSNELESMLTAAPALNGQLLDYQDLIRTQYQKLIANCCINPLTTMLDCPNGKLNVSKTVVESLYPAIVKECVQVINRHFQLAVSRQGDHDLGLDYNKMLEMVYQVAHKTGANSSSMRQDMSKIIAQPKTSELNLQTEIDYINGWIVANGRLLGVPTPVNTMLLNMIKAKSEVIKSR</sequence>
<dbReference type="InterPro" id="IPR036291">
    <property type="entry name" value="NAD(P)-bd_dom_sf"/>
</dbReference>
<evidence type="ECO:0000256" key="3">
    <source>
        <dbReference type="ARBA" id="ARBA00022857"/>
    </source>
</evidence>